<evidence type="ECO:0000256" key="3">
    <source>
        <dbReference type="ARBA" id="ARBA00022089"/>
    </source>
</evidence>
<dbReference type="GO" id="GO:0009272">
    <property type="term" value="P:fungal-type cell wall biogenesis"/>
    <property type="evidence" value="ECO:0007669"/>
    <property type="project" value="TreeGrafter"/>
</dbReference>
<dbReference type="InterPro" id="IPR046756">
    <property type="entry name" value="VAS1/VOA1_TM"/>
</dbReference>
<keyword evidence="9" id="KW-0961">Cell wall biogenesis/degradation</keyword>
<proteinExistence type="inferred from homology"/>
<feature type="signal peptide" evidence="12">
    <location>
        <begin position="1"/>
        <end position="17"/>
    </location>
</feature>
<keyword evidence="4 11" id="KW-0812">Transmembrane</keyword>
<evidence type="ECO:0000256" key="8">
    <source>
        <dbReference type="ARBA" id="ARBA00023136"/>
    </source>
</evidence>
<dbReference type="PANTHER" id="PTHR28285:SF1">
    <property type="entry name" value="PROTEIN BIG1"/>
    <property type="match status" value="1"/>
</dbReference>
<accession>A0A9Q9AX13</accession>
<organism evidence="14 15">
    <name type="scientific">Septoria linicola</name>
    <dbReference type="NCBI Taxonomy" id="215465"/>
    <lineage>
        <taxon>Eukaryota</taxon>
        <taxon>Fungi</taxon>
        <taxon>Dikarya</taxon>
        <taxon>Ascomycota</taxon>
        <taxon>Pezizomycotina</taxon>
        <taxon>Dothideomycetes</taxon>
        <taxon>Dothideomycetidae</taxon>
        <taxon>Mycosphaerellales</taxon>
        <taxon>Mycosphaerellaceae</taxon>
        <taxon>Septoria</taxon>
    </lineage>
</organism>
<name>A0A9Q9AX13_9PEZI</name>
<evidence type="ECO:0000256" key="1">
    <source>
        <dbReference type="ARBA" id="ARBA00004115"/>
    </source>
</evidence>
<evidence type="ECO:0000256" key="5">
    <source>
        <dbReference type="ARBA" id="ARBA00022729"/>
    </source>
</evidence>
<evidence type="ECO:0000313" key="14">
    <source>
        <dbReference type="EMBL" id="USW57487.1"/>
    </source>
</evidence>
<dbReference type="PANTHER" id="PTHR28285">
    <property type="entry name" value="PROTEIN BIG1"/>
    <property type="match status" value="1"/>
</dbReference>
<keyword evidence="15" id="KW-1185">Reference proteome</keyword>
<comment type="subcellular location">
    <subcellularLocation>
        <location evidence="1">Endoplasmic reticulum membrane</location>
        <topology evidence="1">Single-pass type I membrane protein</topology>
    </subcellularLocation>
</comment>
<sequence length="296" mass="32147">MLRSSLSLLAAASSAYALRDASPFLLLSTEHLDHTSLQSEQLSTSTHIEGGLEPTLSLCGSSVYVFVEQPGVHGADLRHDTMPKLARRIAKDEYKSIVQIPEVLGEVDAERVALAVSRQCGAQRLSVEEFTSSTSKPTAAVIGPIVQNAPRGSHDLRAESLQQLDADLDSYLHSVLANHTSHTIVYIGTPATGEQRSELDYESENTPPGHSGLHTDLKRDLQHSFKRAAKDSTNPQDGLPLFEKYQFLSPGIFMGLVVAFLLTSILYVGLSAISGLEVSYMSFSKEMGPNAQKKQQ</sequence>
<keyword evidence="8 11" id="KW-0472">Membrane</keyword>
<protein>
    <recommendedName>
        <fullName evidence="3">Protein BIG1</fullName>
    </recommendedName>
</protein>
<keyword evidence="7 11" id="KW-1133">Transmembrane helix</keyword>
<dbReference type="AlphaFoldDB" id="A0A9Q9AX13"/>
<dbReference type="InterPro" id="IPR037654">
    <property type="entry name" value="Big1"/>
</dbReference>
<feature type="region of interest" description="Disordered" evidence="10">
    <location>
        <begin position="195"/>
        <end position="214"/>
    </location>
</feature>
<evidence type="ECO:0000256" key="10">
    <source>
        <dbReference type="SAM" id="MobiDB-lite"/>
    </source>
</evidence>
<evidence type="ECO:0000259" key="13">
    <source>
        <dbReference type="Pfam" id="PF20520"/>
    </source>
</evidence>
<feature type="domain" description="V-type proton ATPase subunit S1/VOA1 transmembrane" evidence="13">
    <location>
        <begin position="246"/>
        <end position="285"/>
    </location>
</feature>
<keyword evidence="5 12" id="KW-0732">Signal</keyword>
<evidence type="ECO:0000256" key="9">
    <source>
        <dbReference type="ARBA" id="ARBA00023316"/>
    </source>
</evidence>
<evidence type="ECO:0000313" key="15">
    <source>
        <dbReference type="Proteomes" id="UP001056384"/>
    </source>
</evidence>
<evidence type="ECO:0000256" key="11">
    <source>
        <dbReference type="SAM" id="Phobius"/>
    </source>
</evidence>
<dbReference type="GO" id="GO:0005789">
    <property type="term" value="C:endoplasmic reticulum membrane"/>
    <property type="evidence" value="ECO:0007669"/>
    <property type="project" value="UniProtKB-SubCell"/>
</dbReference>
<dbReference type="GO" id="GO:0071555">
    <property type="term" value="P:cell wall organization"/>
    <property type="evidence" value="ECO:0007669"/>
    <property type="project" value="UniProtKB-KW"/>
</dbReference>
<feature type="chain" id="PRO_5040491968" description="Protein BIG1" evidence="12">
    <location>
        <begin position="18"/>
        <end position="296"/>
    </location>
</feature>
<dbReference type="Proteomes" id="UP001056384">
    <property type="component" value="Chromosome 10"/>
</dbReference>
<dbReference type="OrthoDB" id="9985059at2759"/>
<dbReference type="Pfam" id="PF20520">
    <property type="entry name" value="Ac45-VOA1_TM"/>
    <property type="match status" value="1"/>
</dbReference>
<dbReference type="GO" id="GO:0006078">
    <property type="term" value="P:(1-&gt;6)-beta-D-glucan biosynthetic process"/>
    <property type="evidence" value="ECO:0007669"/>
    <property type="project" value="TreeGrafter"/>
</dbReference>
<evidence type="ECO:0000256" key="12">
    <source>
        <dbReference type="SAM" id="SignalP"/>
    </source>
</evidence>
<comment type="similarity">
    <text evidence="2">Belongs to the BIG1 family.</text>
</comment>
<evidence type="ECO:0000256" key="6">
    <source>
        <dbReference type="ARBA" id="ARBA00022824"/>
    </source>
</evidence>
<feature type="transmembrane region" description="Helical" evidence="11">
    <location>
        <begin position="252"/>
        <end position="276"/>
    </location>
</feature>
<keyword evidence="6" id="KW-0256">Endoplasmic reticulum</keyword>
<reference evidence="14" key="1">
    <citation type="submission" date="2022-06" db="EMBL/GenBank/DDBJ databases">
        <title>Complete genome sequences of two strains of the flax pathogen Septoria linicola.</title>
        <authorList>
            <person name="Lapalu N."/>
            <person name="Simon A."/>
            <person name="Demenou B."/>
            <person name="Paumier D."/>
            <person name="Guillot M.-P."/>
            <person name="Gout L."/>
            <person name="Valade R."/>
        </authorList>
    </citation>
    <scope>NUCLEOTIDE SEQUENCE</scope>
    <source>
        <strain evidence="14">SE15195</strain>
    </source>
</reference>
<evidence type="ECO:0000256" key="7">
    <source>
        <dbReference type="ARBA" id="ARBA00022989"/>
    </source>
</evidence>
<dbReference type="EMBL" id="CP099427">
    <property type="protein sequence ID" value="USW57487.1"/>
    <property type="molecule type" value="Genomic_DNA"/>
</dbReference>
<gene>
    <name evidence="14" type="ORF">Slin15195_G108060</name>
</gene>
<evidence type="ECO:0000256" key="4">
    <source>
        <dbReference type="ARBA" id="ARBA00022692"/>
    </source>
</evidence>
<evidence type="ECO:0000256" key="2">
    <source>
        <dbReference type="ARBA" id="ARBA00008203"/>
    </source>
</evidence>